<evidence type="ECO:0000256" key="10">
    <source>
        <dbReference type="ARBA" id="ARBA00022833"/>
    </source>
</evidence>
<dbReference type="Proteomes" id="UP001152321">
    <property type="component" value="Unassembled WGS sequence"/>
</dbReference>
<name>A0ABT6DNB7_9BACT</name>
<dbReference type="PANTHER" id="PTHR45765:SF1">
    <property type="entry name" value="METHIONINE--TRNA LIGASE, CYTOPLASMIC"/>
    <property type="match status" value="1"/>
</dbReference>
<dbReference type="InterPro" id="IPR014729">
    <property type="entry name" value="Rossmann-like_a/b/a_fold"/>
</dbReference>
<dbReference type="InterPro" id="IPR029038">
    <property type="entry name" value="MetRS_Zn"/>
</dbReference>
<keyword evidence="5 16" id="KW-0963">Cytoplasm</keyword>
<evidence type="ECO:0000256" key="16">
    <source>
        <dbReference type="HAMAP-Rule" id="MF_00098"/>
    </source>
</evidence>
<evidence type="ECO:0000256" key="14">
    <source>
        <dbReference type="ARBA" id="ARBA00023146"/>
    </source>
</evidence>
<keyword evidence="10 16" id="KW-0862">Zinc</keyword>
<dbReference type="InterPro" id="IPR002547">
    <property type="entry name" value="tRNA-bd_dom"/>
</dbReference>
<dbReference type="Pfam" id="PF01588">
    <property type="entry name" value="tRNA_bind"/>
    <property type="match status" value="1"/>
</dbReference>
<evidence type="ECO:0000256" key="8">
    <source>
        <dbReference type="ARBA" id="ARBA00022723"/>
    </source>
</evidence>
<evidence type="ECO:0000256" key="17">
    <source>
        <dbReference type="SAM" id="MobiDB-lite"/>
    </source>
</evidence>
<feature type="short sequence motif" description="'HIGH' region" evidence="16">
    <location>
        <begin position="21"/>
        <end position="31"/>
    </location>
</feature>
<dbReference type="InterPro" id="IPR023458">
    <property type="entry name" value="Met-tRNA_ligase_1"/>
</dbReference>
<evidence type="ECO:0000256" key="7">
    <source>
        <dbReference type="ARBA" id="ARBA00022598"/>
    </source>
</evidence>
<evidence type="ECO:0000313" key="19">
    <source>
        <dbReference type="EMBL" id="MDG0817321.1"/>
    </source>
</evidence>
<dbReference type="Gene3D" id="3.40.50.620">
    <property type="entry name" value="HUPs"/>
    <property type="match status" value="1"/>
</dbReference>
<dbReference type="RefSeq" id="WP_277578799.1">
    <property type="nucleotide sequence ID" value="NZ_JANRMI010000004.1"/>
</dbReference>
<evidence type="ECO:0000256" key="12">
    <source>
        <dbReference type="ARBA" id="ARBA00022884"/>
    </source>
</evidence>
<evidence type="ECO:0000256" key="15">
    <source>
        <dbReference type="ARBA" id="ARBA00047364"/>
    </source>
</evidence>
<comment type="catalytic activity">
    <reaction evidence="15 16">
        <text>tRNA(Met) + L-methionine + ATP = L-methionyl-tRNA(Met) + AMP + diphosphate</text>
        <dbReference type="Rhea" id="RHEA:13481"/>
        <dbReference type="Rhea" id="RHEA-COMP:9667"/>
        <dbReference type="Rhea" id="RHEA-COMP:9698"/>
        <dbReference type="ChEBI" id="CHEBI:30616"/>
        <dbReference type="ChEBI" id="CHEBI:33019"/>
        <dbReference type="ChEBI" id="CHEBI:57844"/>
        <dbReference type="ChEBI" id="CHEBI:78442"/>
        <dbReference type="ChEBI" id="CHEBI:78530"/>
        <dbReference type="ChEBI" id="CHEBI:456215"/>
        <dbReference type="EC" id="6.1.1.10"/>
    </reaction>
</comment>
<evidence type="ECO:0000256" key="9">
    <source>
        <dbReference type="ARBA" id="ARBA00022741"/>
    </source>
</evidence>
<dbReference type="CDD" id="cd07957">
    <property type="entry name" value="Anticodon_Ia_Met"/>
    <property type="match status" value="1"/>
</dbReference>
<comment type="similarity">
    <text evidence="3 16">Belongs to the class-I aminoacyl-tRNA synthetase family. MetG type 1 subfamily.</text>
</comment>
<evidence type="ECO:0000256" key="13">
    <source>
        <dbReference type="ARBA" id="ARBA00022917"/>
    </source>
</evidence>
<feature type="compositionally biased region" description="Low complexity" evidence="17">
    <location>
        <begin position="564"/>
        <end position="581"/>
    </location>
</feature>
<accession>A0ABT6DNB7</accession>
<dbReference type="Pfam" id="PF19303">
    <property type="entry name" value="Anticodon_3"/>
    <property type="match status" value="1"/>
</dbReference>
<dbReference type="EMBL" id="JANRMI010000004">
    <property type="protein sequence ID" value="MDG0817321.1"/>
    <property type="molecule type" value="Genomic_DNA"/>
</dbReference>
<comment type="subcellular location">
    <subcellularLocation>
        <location evidence="2 16">Cytoplasm</location>
    </subcellularLocation>
</comment>
<dbReference type="Gene3D" id="2.40.50.140">
    <property type="entry name" value="Nucleic acid-binding proteins"/>
    <property type="match status" value="1"/>
</dbReference>
<dbReference type="NCBIfam" id="TIGR00399">
    <property type="entry name" value="metG_C_term"/>
    <property type="match status" value="1"/>
</dbReference>
<dbReference type="SUPFAM" id="SSF57770">
    <property type="entry name" value="Methionyl-tRNA synthetase (MetRS), Zn-domain"/>
    <property type="match status" value="1"/>
</dbReference>
<dbReference type="InterPro" id="IPR004495">
    <property type="entry name" value="Met-tRNA-synth_bsu_C"/>
</dbReference>
<dbReference type="InterPro" id="IPR001412">
    <property type="entry name" value="aa-tRNA-synth_I_CS"/>
</dbReference>
<gene>
    <name evidence="16 19" type="primary">metG</name>
    <name evidence="19" type="ORF">NWE73_13150</name>
</gene>
<feature type="binding site" evidence="16">
    <location>
        <position position="152"/>
    </location>
    <ligand>
        <name>Zn(2+)</name>
        <dbReference type="ChEBI" id="CHEBI:29105"/>
    </ligand>
</feature>
<organism evidence="19 20">
    <name type="scientific">Bdellovibrio svalbardensis</name>
    <dbReference type="NCBI Taxonomy" id="2972972"/>
    <lineage>
        <taxon>Bacteria</taxon>
        <taxon>Pseudomonadati</taxon>
        <taxon>Bdellovibrionota</taxon>
        <taxon>Bdellovibrionia</taxon>
        <taxon>Bdellovibrionales</taxon>
        <taxon>Pseudobdellovibrionaceae</taxon>
        <taxon>Bdellovibrio</taxon>
    </lineage>
</organism>
<keyword evidence="6 16" id="KW-0820">tRNA-binding</keyword>
<dbReference type="PANTHER" id="PTHR45765">
    <property type="entry name" value="METHIONINE--TRNA LIGASE"/>
    <property type="match status" value="1"/>
</dbReference>
<evidence type="ECO:0000256" key="11">
    <source>
        <dbReference type="ARBA" id="ARBA00022840"/>
    </source>
</evidence>
<evidence type="ECO:0000256" key="5">
    <source>
        <dbReference type="ARBA" id="ARBA00022490"/>
    </source>
</evidence>
<proteinExistence type="inferred from homology"/>
<dbReference type="HAMAP" id="MF_00098">
    <property type="entry name" value="Met_tRNA_synth_type1"/>
    <property type="match status" value="1"/>
</dbReference>
<keyword evidence="9 16" id="KW-0547">Nucleotide-binding</keyword>
<dbReference type="GO" id="GO:0004825">
    <property type="term" value="F:methionine-tRNA ligase activity"/>
    <property type="evidence" value="ECO:0007669"/>
    <property type="project" value="UniProtKB-EC"/>
</dbReference>
<feature type="short sequence motif" description="'KMSKS' region" evidence="16">
    <location>
        <begin position="336"/>
        <end position="340"/>
    </location>
</feature>
<dbReference type="PROSITE" id="PS00178">
    <property type="entry name" value="AA_TRNA_LIGASE_I"/>
    <property type="match status" value="1"/>
</dbReference>
<feature type="region of interest" description="Disordered" evidence="17">
    <location>
        <begin position="564"/>
        <end position="589"/>
    </location>
</feature>
<comment type="function">
    <text evidence="1 16">Is required not only for elongation of protein synthesis but also for the initiation of all mRNA translation through initiator tRNA(fMet) aminoacylation.</text>
</comment>
<keyword evidence="12 16" id="KW-0694">RNA-binding</keyword>
<dbReference type="CDD" id="cd02800">
    <property type="entry name" value="tRNA_bind_EcMetRS_like"/>
    <property type="match status" value="1"/>
</dbReference>
<evidence type="ECO:0000256" key="3">
    <source>
        <dbReference type="ARBA" id="ARBA00008258"/>
    </source>
</evidence>
<keyword evidence="13 16" id="KW-0648">Protein biosynthesis</keyword>
<dbReference type="InterPro" id="IPR033911">
    <property type="entry name" value="MetRS_core"/>
</dbReference>
<protein>
    <recommendedName>
        <fullName evidence="16">Methionine--tRNA ligase</fullName>
        <ecNumber evidence="16">6.1.1.10</ecNumber>
    </recommendedName>
    <alternativeName>
        <fullName evidence="16">Methionyl-tRNA synthetase</fullName>
        <shortName evidence="16">MetRS</shortName>
    </alternativeName>
</protein>
<dbReference type="InterPro" id="IPR014758">
    <property type="entry name" value="Met-tRNA_synth"/>
</dbReference>
<dbReference type="Pfam" id="PF09334">
    <property type="entry name" value="tRNA-synt_1g"/>
    <property type="match status" value="1"/>
</dbReference>
<dbReference type="SUPFAM" id="SSF50249">
    <property type="entry name" value="Nucleic acid-binding proteins"/>
    <property type="match status" value="1"/>
</dbReference>
<feature type="binding site" evidence="16">
    <location>
        <position position="339"/>
    </location>
    <ligand>
        <name>ATP</name>
        <dbReference type="ChEBI" id="CHEBI:30616"/>
    </ligand>
</feature>
<comment type="subunit">
    <text evidence="4 16">Homodimer.</text>
</comment>
<dbReference type="Gene3D" id="2.20.28.20">
    <property type="entry name" value="Methionyl-tRNA synthetase, Zn-domain"/>
    <property type="match status" value="1"/>
</dbReference>
<dbReference type="InterPro" id="IPR009080">
    <property type="entry name" value="tRNAsynth_Ia_anticodon-bd"/>
</dbReference>
<evidence type="ECO:0000256" key="6">
    <source>
        <dbReference type="ARBA" id="ARBA00022555"/>
    </source>
</evidence>
<keyword evidence="14 16" id="KW-0030">Aminoacyl-tRNA synthetase</keyword>
<keyword evidence="7 16" id="KW-0436">Ligase</keyword>
<dbReference type="CDD" id="cd00814">
    <property type="entry name" value="MetRS_core"/>
    <property type="match status" value="1"/>
</dbReference>
<keyword evidence="8 16" id="KW-0479">Metal-binding</keyword>
<evidence type="ECO:0000313" key="20">
    <source>
        <dbReference type="Proteomes" id="UP001152321"/>
    </source>
</evidence>
<evidence type="ECO:0000256" key="1">
    <source>
        <dbReference type="ARBA" id="ARBA00003314"/>
    </source>
</evidence>
<comment type="caution">
    <text evidence="19">The sequence shown here is derived from an EMBL/GenBank/DDBJ whole genome shotgun (WGS) entry which is preliminary data.</text>
</comment>
<feature type="domain" description="TRNA-binding" evidence="18">
    <location>
        <begin position="598"/>
        <end position="700"/>
    </location>
</feature>
<dbReference type="SUPFAM" id="SSF47323">
    <property type="entry name" value="Anticodon-binding domain of a subclass of class I aminoacyl-tRNA synthetases"/>
    <property type="match status" value="1"/>
</dbReference>
<dbReference type="Gene3D" id="1.10.730.10">
    <property type="entry name" value="Isoleucyl-tRNA Synthetase, Domain 1"/>
    <property type="match status" value="1"/>
</dbReference>
<dbReference type="InterPro" id="IPR015413">
    <property type="entry name" value="Methionyl/Leucyl_tRNA_Synth"/>
</dbReference>
<dbReference type="InterPro" id="IPR012340">
    <property type="entry name" value="NA-bd_OB-fold"/>
</dbReference>
<reference evidence="19" key="1">
    <citation type="submission" date="2022-08" db="EMBL/GenBank/DDBJ databases">
        <title>Novel Bdellovibrio Species Isolated from Svalbard: Designation Bdellovibrio svalbardensis.</title>
        <authorList>
            <person name="Mitchell R.J."/>
            <person name="Choi S.Y."/>
        </authorList>
    </citation>
    <scope>NUCLEOTIDE SEQUENCE</scope>
    <source>
        <strain evidence="19">PAP01</strain>
    </source>
</reference>
<dbReference type="NCBIfam" id="NF001100">
    <property type="entry name" value="PRK00133.1"/>
    <property type="match status" value="1"/>
</dbReference>
<evidence type="ECO:0000256" key="4">
    <source>
        <dbReference type="ARBA" id="ARBA00011738"/>
    </source>
</evidence>
<keyword evidence="11 16" id="KW-0067">ATP-binding</keyword>
<feature type="binding site" evidence="16">
    <location>
        <position position="168"/>
    </location>
    <ligand>
        <name>Zn(2+)</name>
        <dbReference type="ChEBI" id="CHEBI:29105"/>
    </ligand>
</feature>
<comment type="cofactor">
    <cofactor evidence="16">
        <name>Zn(2+)</name>
        <dbReference type="ChEBI" id="CHEBI:29105"/>
    </cofactor>
    <text evidence="16">Binds 1 zinc ion per subunit.</text>
</comment>
<dbReference type="PRINTS" id="PR01041">
    <property type="entry name" value="TRNASYNTHMET"/>
</dbReference>
<dbReference type="PROSITE" id="PS50886">
    <property type="entry name" value="TRBD"/>
    <property type="match status" value="1"/>
</dbReference>
<dbReference type="InterPro" id="IPR041872">
    <property type="entry name" value="Anticodon_Met"/>
</dbReference>
<feature type="binding site" evidence="16">
    <location>
        <position position="165"/>
    </location>
    <ligand>
        <name>Zn(2+)</name>
        <dbReference type="ChEBI" id="CHEBI:29105"/>
    </ligand>
</feature>
<dbReference type="NCBIfam" id="TIGR00398">
    <property type="entry name" value="metG"/>
    <property type="match status" value="1"/>
</dbReference>
<dbReference type="EC" id="6.1.1.10" evidence="16"/>
<evidence type="ECO:0000256" key="2">
    <source>
        <dbReference type="ARBA" id="ARBA00004496"/>
    </source>
</evidence>
<feature type="binding site" evidence="16">
    <location>
        <position position="155"/>
    </location>
    <ligand>
        <name>Zn(2+)</name>
        <dbReference type="ChEBI" id="CHEBI:29105"/>
    </ligand>
</feature>
<evidence type="ECO:0000259" key="18">
    <source>
        <dbReference type="PROSITE" id="PS50886"/>
    </source>
</evidence>
<keyword evidence="20" id="KW-1185">Reference proteome</keyword>
<dbReference type="SUPFAM" id="SSF52374">
    <property type="entry name" value="Nucleotidylyl transferase"/>
    <property type="match status" value="1"/>
</dbReference>
<sequence>MSHGVPQNLQQRKILITTALPYANGYIHLGHLVEYLQADFWTRFQNMRGNECVYICADDTHGTPIMVKARELGITPEALIAQSYKEHTQDFADFQIEFSHYGSTNSPENKALCEFFYEKMVAGGHTRKQGIKQLYCEHDKMFLPDRFVKGTCPKCGAQEQYGDSCDVCGSTYSPSDMKNVHCSLCGTAPVLKDSESIFFKLNDFKAYLEEWIPKHSSPEISKKMLEWFNEDLHDLDISRDEPYFGFAIPGTNNKKFFYVWVDAPMGYMSSTEQWAKARGKSLKDIWQDPSREIYHFIGKDIARFHTIFWPAFLKAADLRSPNQVFVHGHLMVNGEKMSKSKGTFIAARTYLNHMNPEHLRYYYATKLSSSVDDIDLNLEDFINRVNSELVGKITNLGSRGGQMLKKKMDGKMSTPDAEGAKLITHAQEKGEVIAGHFEARDFAKAIHEIRSLADEANKYFDEKAPWKTLEADPEGTKQVITTTLNMFRLLAIYLKPILPFYTAKVAKLLGEADYKWSDIKTVLTNREINDYEHLAVRIETDKVKAMVEESRKINEEIQAAKKASSTAVATPAPAAKPGKAASAEDRNAEKPAEIEFADFEKVDLRIGQIIEAEEIKEADKLLRLKVDIGGGETRQIIAGIKSAYKAEQLLGRKVLVCVNLKPRKMKFGMSEGMVLAAGSGGSDLFVLSADDGAQVGQRVK</sequence>